<reference evidence="3" key="2">
    <citation type="submission" date="2023-05" db="EMBL/GenBank/DDBJ databases">
        <authorList>
            <consortium name="Lawrence Berkeley National Laboratory"/>
            <person name="Steindorff A."/>
            <person name="Hensen N."/>
            <person name="Bonometti L."/>
            <person name="Westerberg I."/>
            <person name="Brannstrom I.O."/>
            <person name="Guillou S."/>
            <person name="Cros-Aarteil S."/>
            <person name="Calhoun S."/>
            <person name="Haridas S."/>
            <person name="Kuo A."/>
            <person name="Mondo S."/>
            <person name="Pangilinan J."/>
            <person name="Riley R."/>
            <person name="Labutti K."/>
            <person name="Andreopoulos B."/>
            <person name="Lipzen A."/>
            <person name="Chen C."/>
            <person name="Yanf M."/>
            <person name="Daum C."/>
            <person name="Ng V."/>
            <person name="Clum A."/>
            <person name="Ohm R."/>
            <person name="Martin F."/>
            <person name="Silar P."/>
            <person name="Natvig D."/>
            <person name="Lalanne C."/>
            <person name="Gautier V."/>
            <person name="Ament-Velasquez S.L."/>
            <person name="Kruys A."/>
            <person name="Hutchinson M.I."/>
            <person name="Powell A.J."/>
            <person name="Barry K."/>
            <person name="Miller A.N."/>
            <person name="Grigoriev I.V."/>
            <person name="Debuchy R."/>
            <person name="Gladieux P."/>
            <person name="Thoren M.H."/>
            <person name="Johannesson H."/>
        </authorList>
    </citation>
    <scope>NUCLEOTIDE SEQUENCE</scope>
    <source>
        <strain evidence="3">CBS 508.74</strain>
    </source>
</reference>
<comment type="caution">
    <text evidence="3">The sequence shown here is derived from an EMBL/GenBank/DDBJ whole genome shotgun (WGS) entry which is preliminary data.</text>
</comment>
<feature type="compositionally biased region" description="Basic and acidic residues" evidence="1">
    <location>
        <begin position="409"/>
        <end position="418"/>
    </location>
</feature>
<dbReference type="SMART" id="SM00324">
    <property type="entry name" value="RhoGAP"/>
    <property type="match status" value="1"/>
</dbReference>
<dbReference type="InterPro" id="IPR008936">
    <property type="entry name" value="Rho_GTPase_activation_prot"/>
</dbReference>
<dbReference type="GO" id="GO:0005737">
    <property type="term" value="C:cytoplasm"/>
    <property type="evidence" value="ECO:0007669"/>
    <property type="project" value="TreeGrafter"/>
</dbReference>
<dbReference type="GO" id="GO:0005096">
    <property type="term" value="F:GTPase activator activity"/>
    <property type="evidence" value="ECO:0007669"/>
    <property type="project" value="TreeGrafter"/>
</dbReference>
<dbReference type="Gene3D" id="1.10.555.10">
    <property type="entry name" value="Rho GTPase activation protein"/>
    <property type="match status" value="1"/>
</dbReference>
<protein>
    <recommendedName>
        <fullName evidence="2">Rho-GAP domain-containing protein</fullName>
    </recommendedName>
</protein>
<dbReference type="CDD" id="cd00159">
    <property type="entry name" value="RhoGAP"/>
    <property type="match status" value="1"/>
</dbReference>
<reference evidence="3" key="1">
    <citation type="journal article" date="2023" name="Mol. Phylogenet. Evol.">
        <title>Genome-scale phylogeny and comparative genomics of the fungal order Sordariales.</title>
        <authorList>
            <person name="Hensen N."/>
            <person name="Bonometti L."/>
            <person name="Westerberg I."/>
            <person name="Brannstrom I.O."/>
            <person name="Guillou S."/>
            <person name="Cros-Aarteil S."/>
            <person name="Calhoun S."/>
            <person name="Haridas S."/>
            <person name="Kuo A."/>
            <person name="Mondo S."/>
            <person name="Pangilinan J."/>
            <person name="Riley R."/>
            <person name="LaButti K."/>
            <person name="Andreopoulos B."/>
            <person name="Lipzen A."/>
            <person name="Chen C."/>
            <person name="Yan M."/>
            <person name="Daum C."/>
            <person name="Ng V."/>
            <person name="Clum A."/>
            <person name="Steindorff A."/>
            <person name="Ohm R.A."/>
            <person name="Martin F."/>
            <person name="Silar P."/>
            <person name="Natvig D.O."/>
            <person name="Lalanne C."/>
            <person name="Gautier V."/>
            <person name="Ament-Velasquez S.L."/>
            <person name="Kruys A."/>
            <person name="Hutchinson M.I."/>
            <person name="Powell A.J."/>
            <person name="Barry K."/>
            <person name="Miller A.N."/>
            <person name="Grigoriev I.V."/>
            <person name="Debuchy R."/>
            <person name="Gladieux P."/>
            <person name="Hiltunen Thoren M."/>
            <person name="Johannesson H."/>
        </authorList>
    </citation>
    <scope>NUCLEOTIDE SEQUENCE</scope>
    <source>
        <strain evidence="3">CBS 508.74</strain>
    </source>
</reference>
<sequence length="446" mass="49162">MLVPEAQVPSSAPPSLHLHRGENWLKRTFLRRRSNTSNASSTKSDQTVRHRGSASDLAMHLMAGTKRDSLKDQDLPSLVRLCGKSTLYLPAEYAPAPLTLPTCFRATAQYLVQHGVETRGIFRIPGSVRVVNALYEYYCADGDLDEITSTTRSPNLPAHIKARTHDVASTFKRLLKGLPRGILGSMCLFDTLVTIANRLDNSKNTETMARLIALALGAVGSHLRRDLIYAVFGLLSLIGHHAETAPREDSQGRPLPVTDLMSYSALGIVFGPLLIGDDINSSTTGAYNINAKLEPLQTPQSNRWRLRRRSKDLADGYPGTASMDRVHVANNITELIITHWQRIVKHTKSLALLETSPRSRPSLWSSVSDSLLVRGLGDWEVLRPASWPTAMGGPPASSSPALEATIKMTERMERREMTRSSFSSFVIQSQRSNAARPLSGRRPSNQ</sequence>
<feature type="compositionally biased region" description="Low complexity" evidence="1">
    <location>
        <begin position="35"/>
        <end position="44"/>
    </location>
</feature>
<keyword evidence="4" id="KW-1185">Reference proteome</keyword>
<gene>
    <name evidence="3" type="ORF">N656DRAFT_197735</name>
</gene>
<dbReference type="Pfam" id="PF00620">
    <property type="entry name" value="RhoGAP"/>
    <property type="match status" value="1"/>
</dbReference>
<feature type="domain" description="Rho-GAP" evidence="2">
    <location>
        <begin position="87"/>
        <end position="344"/>
    </location>
</feature>
<feature type="region of interest" description="Disordered" evidence="1">
    <location>
        <begin position="32"/>
        <end position="54"/>
    </location>
</feature>
<dbReference type="Proteomes" id="UP001302812">
    <property type="component" value="Unassembled WGS sequence"/>
</dbReference>
<dbReference type="GO" id="GO:0007264">
    <property type="term" value="P:small GTPase-mediated signal transduction"/>
    <property type="evidence" value="ECO:0007669"/>
    <property type="project" value="TreeGrafter"/>
</dbReference>
<dbReference type="GeneID" id="89932973"/>
<dbReference type="PANTHER" id="PTHR45808:SF2">
    <property type="entry name" value="RHO GTPASE-ACTIVATING PROTEIN 68F"/>
    <property type="match status" value="1"/>
</dbReference>
<dbReference type="EMBL" id="MU853349">
    <property type="protein sequence ID" value="KAK4110679.1"/>
    <property type="molecule type" value="Genomic_DNA"/>
</dbReference>
<evidence type="ECO:0000259" key="2">
    <source>
        <dbReference type="PROSITE" id="PS50238"/>
    </source>
</evidence>
<organism evidence="3 4">
    <name type="scientific">Canariomyces notabilis</name>
    <dbReference type="NCBI Taxonomy" id="2074819"/>
    <lineage>
        <taxon>Eukaryota</taxon>
        <taxon>Fungi</taxon>
        <taxon>Dikarya</taxon>
        <taxon>Ascomycota</taxon>
        <taxon>Pezizomycotina</taxon>
        <taxon>Sordariomycetes</taxon>
        <taxon>Sordariomycetidae</taxon>
        <taxon>Sordariales</taxon>
        <taxon>Chaetomiaceae</taxon>
        <taxon>Canariomyces</taxon>
    </lineage>
</organism>
<name>A0AAN6QI80_9PEZI</name>
<dbReference type="PROSITE" id="PS50238">
    <property type="entry name" value="RHOGAP"/>
    <property type="match status" value="1"/>
</dbReference>
<dbReference type="RefSeq" id="XP_064668249.1">
    <property type="nucleotide sequence ID" value="XM_064808850.1"/>
</dbReference>
<evidence type="ECO:0000256" key="1">
    <source>
        <dbReference type="SAM" id="MobiDB-lite"/>
    </source>
</evidence>
<evidence type="ECO:0000313" key="3">
    <source>
        <dbReference type="EMBL" id="KAK4110679.1"/>
    </source>
</evidence>
<accession>A0AAN6QI80</accession>
<proteinExistence type="predicted"/>
<dbReference type="SUPFAM" id="SSF48350">
    <property type="entry name" value="GTPase activation domain, GAP"/>
    <property type="match status" value="1"/>
</dbReference>
<feature type="region of interest" description="Disordered" evidence="1">
    <location>
        <begin position="409"/>
        <end position="446"/>
    </location>
</feature>
<evidence type="ECO:0000313" key="4">
    <source>
        <dbReference type="Proteomes" id="UP001302812"/>
    </source>
</evidence>
<dbReference type="AlphaFoldDB" id="A0AAN6QI80"/>
<dbReference type="InterPro" id="IPR000198">
    <property type="entry name" value="RhoGAP_dom"/>
</dbReference>
<dbReference type="PANTHER" id="PTHR45808">
    <property type="entry name" value="RHO GTPASE-ACTIVATING PROTEIN 68F"/>
    <property type="match status" value="1"/>
</dbReference>